<evidence type="ECO:0000313" key="2">
    <source>
        <dbReference type="EMBL" id="MEV4682118.1"/>
    </source>
</evidence>
<sequence>MHEAFRQVFRDLGDTGAAVAVTDRMPEVIGRPRRTGDSRAGIAPKIAAQ</sequence>
<organism evidence="2 3">
    <name type="scientific">Streptomyces kurssanovii</name>
    <dbReference type="NCBI Taxonomy" id="67312"/>
    <lineage>
        <taxon>Bacteria</taxon>
        <taxon>Bacillati</taxon>
        <taxon>Actinomycetota</taxon>
        <taxon>Actinomycetes</taxon>
        <taxon>Kitasatosporales</taxon>
        <taxon>Streptomycetaceae</taxon>
        <taxon>Streptomyces</taxon>
    </lineage>
</organism>
<gene>
    <name evidence="2" type="ORF">AB0K36_15220</name>
</gene>
<dbReference type="RefSeq" id="WP_364593524.1">
    <property type="nucleotide sequence ID" value="NZ_JBFAQK010000017.1"/>
</dbReference>
<evidence type="ECO:0000313" key="3">
    <source>
        <dbReference type="Proteomes" id="UP001552521"/>
    </source>
</evidence>
<comment type="caution">
    <text evidence="2">The sequence shown here is derived from an EMBL/GenBank/DDBJ whole genome shotgun (WGS) entry which is preliminary data.</text>
</comment>
<keyword evidence="3" id="KW-1185">Reference proteome</keyword>
<evidence type="ECO:0000256" key="1">
    <source>
        <dbReference type="SAM" id="MobiDB-lite"/>
    </source>
</evidence>
<dbReference type="EMBL" id="JBFAQK010000017">
    <property type="protein sequence ID" value="MEV4682118.1"/>
    <property type="molecule type" value="Genomic_DNA"/>
</dbReference>
<reference evidence="2 3" key="1">
    <citation type="submission" date="2024-06" db="EMBL/GenBank/DDBJ databases">
        <title>The Natural Products Discovery Center: Release of the First 8490 Sequenced Strains for Exploring Actinobacteria Biosynthetic Diversity.</title>
        <authorList>
            <person name="Kalkreuter E."/>
            <person name="Kautsar S.A."/>
            <person name="Yang D."/>
            <person name="Bader C.D."/>
            <person name="Teijaro C.N."/>
            <person name="Fluegel L."/>
            <person name="Davis C.M."/>
            <person name="Simpson J.R."/>
            <person name="Lauterbach L."/>
            <person name="Steele A.D."/>
            <person name="Gui C."/>
            <person name="Meng S."/>
            <person name="Li G."/>
            <person name="Viehrig K."/>
            <person name="Ye F."/>
            <person name="Su P."/>
            <person name="Kiefer A.F."/>
            <person name="Nichols A."/>
            <person name="Cepeda A.J."/>
            <person name="Yan W."/>
            <person name="Fan B."/>
            <person name="Jiang Y."/>
            <person name="Adhikari A."/>
            <person name="Zheng C.-J."/>
            <person name="Schuster L."/>
            <person name="Cowan T.M."/>
            <person name="Smanski M.J."/>
            <person name="Chevrette M.G."/>
            <person name="De Carvalho L.P.S."/>
            <person name="Shen B."/>
        </authorList>
    </citation>
    <scope>NUCLEOTIDE SEQUENCE [LARGE SCALE GENOMIC DNA]</scope>
    <source>
        <strain evidence="2 3">NPDC049344</strain>
    </source>
</reference>
<proteinExistence type="predicted"/>
<protein>
    <recommendedName>
        <fullName evidence="4">Transposase</fullName>
    </recommendedName>
</protein>
<dbReference type="Proteomes" id="UP001552521">
    <property type="component" value="Unassembled WGS sequence"/>
</dbReference>
<name>A0ABV3HU61_9ACTN</name>
<feature type="region of interest" description="Disordered" evidence="1">
    <location>
        <begin position="29"/>
        <end position="49"/>
    </location>
</feature>
<accession>A0ABV3HU61</accession>
<evidence type="ECO:0008006" key="4">
    <source>
        <dbReference type="Google" id="ProtNLM"/>
    </source>
</evidence>